<feature type="repeat" description="Solcar" evidence="14">
    <location>
        <begin position="174"/>
        <end position="266"/>
    </location>
</feature>
<evidence type="ECO:0000256" key="1">
    <source>
        <dbReference type="ARBA" id="ARBA00004448"/>
    </source>
</evidence>
<dbReference type="InterPro" id="IPR023395">
    <property type="entry name" value="MCP_dom_sf"/>
</dbReference>
<sequence>MADGSQPPSLFHRLHGQSHLLSQMSPYMHSKTINFGDGRVRGGLRGPFVGIVPLASPVFVQSPTEKSLKGFMEDFLMGGVSAAVSKTAAAPIERVKLLIQNQDEMIKSGRLSERYKGIGDCLARTIKDEGILALYRGNTANVIRYFPTQALNFAFKDSFKKLFNFNKDRDGYWKWFGGNLASGGAAGASSLLFVYSLDYARTRLANDAKAARKGGERQFNGLIDVYKKTLKSDGVAGLYRGFTVSCVGIIVYRGLYFGMYDSLKPLVLVGSLQDSFIASFLLGWGITICAGLASYPIDTVRRRMMMTSGEAVKYSGSIDAFSQIIKKEGVNSLFKGAGANILRSVAAAGVLAGYDKLQLVFFGMKYGSSG</sequence>
<organism evidence="17 18">
    <name type="scientific">Lithospermum erythrorhizon</name>
    <name type="common">Purple gromwell</name>
    <name type="synonym">Lithospermum officinale var. erythrorhizon</name>
    <dbReference type="NCBI Taxonomy" id="34254"/>
    <lineage>
        <taxon>Eukaryota</taxon>
        <taxon>Viridiplantae</taxon>
        <taxon>Streptophyta</taxon>
        <taxon>Embryophyta</taxon>
        <taxon>Tracheophyta</taxon>
        <taxon>Spermatophyta</taxon>
        <taxon>Magnoliopsida</taxon>
        <taxon>eudicotyledons</taxon>
        <taxon>Gunneridae</taxon>
        <taxon>Pentapetalae</taxon>
        <taxon>asterids</taxon>
        <taxon>lamiids</taxon>
        <taxon>Boraginales</taxon>
        <taxon>Boraginaceae</taxon>
        <taxon>Boraginoideae</taxon>
        <taxon>Lithospermeae</taxon>
        <taxon>Lithospermum</taxon>
    </lineage>
</organism>
<dbReference type="Proteomes" id="UP001454036">
    <property type="component" value="Unassembled WGS sequence"/>
</dbReference>
<dbReference type="Gene3D" id="1.50.40.10">
    <property type="entry name" value="Mitochondrial carrier domain"/>
    <property type="match status" value="1"/>
</dbReference>
<name>A0AAV3P9Y8_LITER</name>
<dbReference type="GO" id="GO:1990544">
    <property type="term" value="P:mitochondrial ATP transmembrane transport"/>
    <property type="evidence" value="ECO:0007669"/>
    <property type="project" value="InterPro"/>
</dbReference>
<dbReference type="InterPro" id="IPR002067">
    <property type="entry name" value="MCP"/>
</dbReference>
<evidence type="ECO:0000313" key="18">
    <source>
        <dbReference type="Proteomes" id="UP001454036"/>
    </source>
</evidence>
<comment type="function">
    <text evidence="16">Catalyzes the exchange of ADP and ATP across the membrane.</text>
</comment>
<keyword evidence="11 14" id="KW-0472">Membrane</keyword>
<evidence type="ECO:0000256" key="9">
    <source>
        <dbReference type="ARBA" id="ARBA00022989"/>
    </source>
</evidence>
<keyword evidence="9 16" id="KW-1133">Transmembrane helix</keyword>
<evidence type="ECO:0000256" key="8">
    <source>
        <dbReference type="ARBA" id="ARBA00022792"/>
    </source>
</evidence>
<evidence type="ECO:0000256" key="10">
    <source>
        <dbReference type="ARBA" id="ARBA00023128"/>
    </source>
</evidence>
<evidence type="ECO:0000256" key="4">
    <source>
        <dbReference type="ARBA" id="ARBA00022448"/>
    </source>
</evidence>
<evidence type="ECO:0000313" key="17">
    <source>
        <dbReference type="EMBL" id="GAA0148465.1"/>
    </source>
</evidence>
<feature type="transmembrane region" description="Helical" evidence="16">
    <location>
        <begin position="276"/>
        <end position="297"/>
    </location>
</feature>
<dbReference type="SUPFAM" id="SSF103506">
    <property type="entry name" value="Mitochondrial carrier"/>
    <property type="match status" value="1"/>
</dbReference>
<reference evidence="17 18" key="1">
    <citation type="submission" date="2024-01" db="EMBL/GenBank/DDBJ databases">
        <title>The complete chloroplast genome sequence of Lithospermum erythrorhizon: insights into the phylogenetic relationship among Boraginaceae species and the maternal lineages of purple gromwells.</title>
        <authorList>
            <person name="Okada T."/>
            <person name="Watanabe K."/>
        </authorList>
    </citation>
    <scope>NUCLEOTIDE SEQUENCE [LARGE SCALE GENOMIC DNA]</scope>
</reference>
<evidence type="ECO:0000256" key="12">
    <source>
        <dbReference type="ARBA" id="ARBA00024143"/>
    </source>
</evidence>
<gene>
    <name evidence="17" type="ORF">LIER_07901</name>
</gene>
<dbReference type="PROSITE" id="PS50920">
    <property type="entry name" value="SOLCAR"/>
    <property type="match status" value="3"/>
</dbReference>
<dbReference type="PRINTS" id="PR00927">
    <property type="entry name" value="ADPTRNSLCASE"/>
</dbReference>
<evidence type="ECO:0000256" key="14">
    <source>
        <dbReference type="PROSITE-ProRule" id="PRU00282"/>
    </source>
</evidence>
<dbReference type="EMBL" id="BAABME010001242">
    <property type="protein sequence ID" value="GAA0148465.1"/>
    <property type="molecule type" value="Genomic_DNA"/>
</dbReference>
<keyword evidence="8" id="KW-0999">Mitochondrion inner membrane</keyword>
<proteinExistence type="inferred from homology"/>
<dbReference type="AlphaFoldDB" id="A0AAV3P9Y8"/>
<comment type="similarity">
    <text evidence="2 15">Belongs to the mitochondrial carrier (TC 2.A.29) family.</text>
</comment>
<comment type="caution">
    <text evidence="16">Lacks conserved residue(s) required for the propagation of feature annotation.</text>
</comment>
<keyword evidence="4 15" id="KW-0813">Transport</keyword>
<dbReference type="Pfam" id="PF00153">
    <property type="entry name" value="Mito_carr"/>
    <property type="match status" value="3"/>
</dbReference>
<evidence type="ECO:0000256" key="15">
    <source>
        <dbReference type="RuleBase" id="RU000488"/>
    </source>
</evidence>
<evidence type="ECO:0000256" key="2">
    <source>
        <dbReference type="ARBA" id="ARBA00006375"/>
    </source>
</evidence>
<keyword evidence="10" id="KW-0496">Mitochondrion</keyword>
<protein>
    <recommendedName>
        <fullName evidence="16">ADP/ATP translocase</fullName>
    </recommendedName>
    <alternativeName>
        <fullName evidence="16">ADP,ATP carrier protein</fullName>
    </alternativeName>
</protein>
<evidence type="ECO:0000256" key="7">
    <source>
        <dbReference type="ARBA" id="ARBA00022737"/>
    </source>
</evidence>
<feature type="transmembrane region" description="Helical" evidence="16">
    <location>
        <begin position="237"/>
        <end position="256"/>
    </location>
</feature>
<comment type="subcellular location">
    <subcellularLocation>
        <location evidence="16">Membrane</location>
        <topology evidence="16">Multi-pass membrane protein</topology>
    </subcellularLocation>
    <subcellularLocation>
        <location evidence="1">Mitochondrion inner membrane</location>
        <topology evidence="1">Multi-pass membrane protein</topology>
    </subcellularLocation>
</comment>
<keyword evidence="6 14" id="KW-0812">Transmembrane</keyword>
<keyword evidence="5" id="KW-0050">Antiport</keyword>
<dbReference type="InterPro" id="IPR018108">
    <property type="entry name" value="MCP_transmembrane"/>
</dbReference>
<feature type="repeat" description="Solcar" evidence="14">
    <location>
        <begin position="69"/>
        <end position="162"/>
    </location>
</feature>
<evidence type="ECO:0000256" key="3">
    <source>
        <dbReference type="ARBA" id="ARBA00011245"/>
    </source>
</evidence>
<dbReference type="GO" id="GO:0005471">
    <property type="term" value="F:ATP:ADP antiporter activity"/>
    <property type="evidence" value="ECO:0007669"/>
    <property type="project" value="UniProtKB-UniRule"/>
</dbReference>
<evidence type="ECO:0000256" key="6">
    <source>
        <dbReference type="ARBA" id="ARBA00022692"/>
    </source>
</evidence>
<evidence type="ECO:0000256" key="11">
    <source>
        <dbReference type="ARBA" id="ARBA00023136"/>
    </source>
</evidence>
<dbReference type="GO" id="GO:0140021">
    <property type="term" value="P:mitochondrial ADP transmembrane transport"/>
    <property type="evidence" value="ECO:0007669"/>
    <property type="project" value="InterPro"/>
</dbReference>
<comment type="catalytic activity">
    <reaction evidence="12">
        <text>ADP(in) + ATP(out) = ADP(out) + ATP(in)</text>
        <dbReference type="Rhea" id="RHEA:34999"/>
        <dbReference type="ChEBI" id="CHEBI:30616"/>
        <dbReference type="ChEBI" id="CHEBI:456216"/>
    </reaction>
    <physiologicalReaction direction="left-to-right" evidence="12">
        <dbReference type="Rhea" id="RHEA:35000"/>
    </physiologicalReaction>
</comment>
<evidence type="ECO:0000256" key="16">
    <source>
        <dbReference type="RuleBase" id="RU368008"/>
    </source>
</evidence>
<evidence type="ECO:0000256" key="5">
    <source>
        <dbReference type="ARBA" id="ARBA00022449"/>
    </source>
</evidence>
<dbReference type="PANTHER" id="PTHR45635:SF14">
    <property type="entry name" value="ADP_ATP TRANSLOCASE"/>
    <property type="match status" value="1"/>
</dbReference>
<comment type="caution">
    <text evidence="17">The sequence shown here is derived from an EMBL/GenBank/DDBJ whole genome shotgun (WGS) entry which is preliminary data.</text>
</comment>
<keyword evidence="7" id="KW-0677">Repeat</keyword>
<dbReference type="PRINTS" id="PR00926">
    <property type="entry name" value="MITOCARRIER"/>
</dbReference>
<accession>A0AAV3P9Y8</accession>
<evidence type="ECO:0000256" key="13">
    <source>
        <dbReference type="ARBA" id="ARBA00045250"/>
    </source>
</evidence>
<comment type="function">
    <text evidence="13">ADP:ATP antiporter that mediates import of ADP into the mitochondrial matrix for ATP synthesis, and export of ATP out to fuel the cell. Cycles between the cytoplasmic-open state (c-state) and the matrix-open state (m-state): operates by the alternating access mechanism with a single substrate-binding site intermittently exposed to either the cytosolic (c-state) or matrix (m-state) side of the inner mitochondrial membrane.</text>
</comment>
<feature type="repeat" description="Solcar" evidence="14">
    <location>
        <begin position="274"/>
        <end position="360"/>
    </location>
</feature>
<keyword evidence="18" id="KW-1185">Reference proteome</keyword>
<dbReference type="GO" id="GO:0005743">
    <property type="term" value="C:mitochondrial inner membrane"/>
    <property type="evidence" value="ECO:0007669"/>
    <property type="project" value="UniProtKB-SubCell"/>
</dbReference>
<dbReference type="FunFam" id="1.50.40.10:FF:000001">
    <property type="entry name" value="ADP,ATP carrier protein, mitochondrial"/>
    <property type="match status" value="1"/>
</dbReference>
<comment type="subunit">
    <text evidence="3 16">Monomer.</text>
</comment>
<dbReference type="InterPro" id="IPR002113">
    <property type="entry name" value="ADT_euk_type"/>
</dbReference>
<dbReference type="PANTHER" id="PTHR45635">
    <property type="entry name" value="ADP,ATP CARRIER PROTEIN 1-RELATED-RELATED"/>
    <property type="match status" value="1"/>
</dbReference>